<protein>
    <submittedName>
        <fullName evidence="1">Uncharacterized protein</fullName>
    </submittedName>
</protein>
<reference evidence="1" key="1">
    <citation type="submission" date="2023-11" db="EMBL/GenBank/DDBJ databases">
        <authorList>
            <person name="Poullet M."/>
        </authorList>
    </citation>
    <scope>NUCLEOTIDE SEQUENCE</scope>
    <source>
        <strain evidence="1">E1834</strain>
    </source>
</reference>
<comment type="caution">
    <text evidence="1">The sequence shown here is derived from an EMBL/GenBank/DDBJ whole genome shotgun (WGS) entry which is preliminary data.</text>
</comment>
<evidence type="ECO:0000313" key="1">
    <source>
        <dbReference type="EMBL" id="CAK5099601.1"/>
    </source>
</evidence>
<keyword evidence="2" id="KW-1185">Reference proteome</keyword>
<accession>A0ACB1AQC0</accession>
<name>A0ACB1AQC0_MELEN</name>
<gene>
    <name evidence="1" type="ORF">MENTE1834_LOCUS41871</name>
</gene>
<organism evidence="1 2">
    <name type="scientific">Meloidogyne enterolobii</name>
    <name type="common">Root-knot nematode worm</name>
    <name type="synonym">Meloidogyne mayaguensis</name>
    <dbReference type="NCBI Taxonomy" id="390850"/>
    <lineage>
        <taxon>Eukaryota</taxon>
        <taxon>Metazoa</taxon>
        <taxon>Ecdysozoa</taxon>
        <taxon>Nematoda</taxon>
        <taxon>Chromadorea</taxon>
        <taxon>Rhabditida</taxon>
        <taxon>Tylenchina</taxon>
        <taxon>Tylenchomorpha</taxon>
        <taxon>Tylenchoidea</taxon>
        <taxon>Meloidogynidae</taxon>
        <taxon>Meloidogyninae</taxon>
        <taxon>Meloidogyne</taxon>
    </lineage>
</organism>
<proteinExistence type="predicted"/>
<dbReference type="Proteomes" id="UP001497535">
    <property type="component" value="Unassembled WGS sequence"/>
</dbReference>
<sequence length="228" mass="26612">MNFCYNTSVHASINETPFFMMFGRDPIFCVDQILDPRIHDHASVIDEPDFKYKLIRSLRSAWEIAAESNRKAQEKMKNQYDKFFRESSIKIGDRVLLRNYTGKIGTAKKFQLHWKGIYRVINLDGIYATISSCISPNSPSKTVHINQIKKCFEYLGPPCTIPYESEEQIPKDNLIIEDKIYEHTREQENSRPNEPNPETGNHEVEVVKHSHGYDLRDRNKITKPGKYK</sequence>
<dbReference type="EMBL" id="CAVMJV010000106">
    <property type="protein sequence ID" value="CAK5099601.1"/>
    <property type="molecule type" value="Genomic_DNA"/>
</dbReference>
<evidence type="ECO:0000313" key="2">
    <source>
        <dbReference type="Proteomes" id="UP001497535"/>
    </source>
</evidence>